<dbReference type="InterPro" id="IPR029016">
    <property type="entry name" value="GAF-like_dom_sf"/>
</dbReference>
<dbReference type="InterPro" id="IPR003594">
    <property type="entry name" value="HATPase_dom"/>
</dbReference>
<dbReference type="SMART" id="SM00065">
    <property type="entry name" value="GAF"/>
    <property type="match status" value="1"/>
</dbReference>
<dbReference type="InterPro" id="IPR036457">
    <property type="entry name" value="PPM-type-like_dom_sf"/>
</dbReference>
<dbReference type="AlphaFoldDB" id="A0A2Z4J8G7"/>
<dbReference type="Gene3D" id="3.30.565.10">
    <property type="entry name" value="Histidine kinase-like ATPase, C-terminal domain"/>
    <property type="match status" value="1"/>
</dbReference>
<dbReference type="Pfam" id="PF13581">
    <property type="entry name" value="HATPase_c_2"/>
    <property type="match status" value="1"/>
</dbReference>
<evidence type="ECO:0000313" key="5">
    <source>
        <dbReference type="Proteomes" id="UP000249616"/>
    </source>
</evidence>
<evidence type="ECO:0000259" key="3">
    <source>
        <dbReference type="SMART" id="SM00331"/>
    </source>
</evidence>
<dbReference type="GO" id="GO:0016791">
    <property type="term" value="F:phosphatase activity"/>
    <property type="evidence" value="ECO:0007669"/>
    <property type="project" value="TreeGrafter"/>
</dbReference>
<proteinExistence type="predicted"/>
<dbReference type="Gene3D" id="3.60.40.10">
    <property type="entry name" value="PPM-type phosphatase domain"/>
    <property type="match status" value="1"/>
</dbReference>
<dbReference type="KEGG" id="scad:DN051_36125"/>
<dbReference type="PANTHER" id="PTHR43156:SF2">
    <property type="entry name" value="STAGE II SPORULATION PROTEIN E"/>
    <property type="match status" value="1"/>
</dbReference>
<dbReference type="Gene3D" id="3.30.450.40">
    <property type="match status" value="1"/>
</dbReference>
<dbReference type="SMART" id="SM00331">
    <property type="entry name" value="PP2C_SIG"/>
    <property type="match status" value="1"/>
</dbReference>
<keyword evidence="5" id="KW-1185">Reference proteome</keyword>
<dbReference type="SUPFAM" id="SSF55785">
    <property type="entry name" value="PYP-like sensor domain (PAS domain)"/>
    <property type="match status" value="1"/>
</dbReference>
<dbReference type="Proteomes" id="UP000249616">
    <property type="component" value="Chromosome"/>
</dbReference>
<dbReference type="CDD" id="cd16936">
    <property type="entry name" value="HATPase_RsbW-like"/>
    <property type="match status" value="1"/>
</dbReference>
<name>A0A2Z4J8G7_9ACTN</name>
<organism evidence="4 5">
    <name type="scientific">Streptomyces cadmiisoli</name>
    <dbReference type="NCBI Taxonomy" id="2184053"/>
    <lineage>
        <taxon>Bacteria</taxon>
        <taxon>Bacillati</taxon>
        <taxon>Actinomycetota</taxon>
        <taxon>Actinomycetes</taxon>
        <taxon>Kitasatosporales</taxon>
        <taxon>Streptomycetaceae</taxon>
        <taxon>Streptomyces</taxon>
        <taxon>Streptomyces aurantiacus group</taxon>
    </lineage>
</organism>
<evidence type="ECO:0000259" key="2">
    <source>
        <dbReference type="SMART" id="SM00065"/>
    </source>
</evidence>
<dbReference type="Pfam" id="PF07228">
    <property type="entry name" value="SpoIIE"/>
    <property type="match status" value="1"/>
</dbReference>
<evidence type="ECO:0000256" key="1">
    <source>
        <dbReference type="ARBA" id="ARBA00022801"/>
    </source>
</evidence>
<dbReference type="Pfam" id="PF08448">
    <property type="entry name" value="PAS_4"/>
    <property type="match status" value="1"/>
</dbReference>
<dbReference type="InterPro" id="IPR052016">
    <property type="entry name" value="Bact_Sigma-Reg"/>
</dbReference>
<dbReference type="InterPro" id="IPR035965">
    <property type="entry name" value="PAS-like_dom_sf"/>
</dbReference>
<sequence>MRSIMPGEPRHAPSSIGAAAPNAAEGVEKELFDQSRAALEVYDARLRVLRSNPAALALRGLSAELVIGADLKDLDGSLPLSPIMRLVLETRSPVLDRPMSACPATDPDREHEYAVTGYPIKRAGHLRHAAASMIHDVTEQNRKQRELDLLNVARTSIGSTLDALRTAQELADIVVPDFADAIAIDLMEAIFTGDAPMGPVTVALPMRRAAFKARERQAVGAYPVGGASPFASHTPYTQALADLRPRLISAVPESGGWLARDHARAGFIAASGVHSLIVTPLTVHGLVMGLASFYRDGHHSEPFNEEDRSLAAQLAAFTAVCLDNARRFTREHTVAVTLQRSLLPRVSPELAAVESAHCYRTGRYGAHWFDVLPLSSCRVGLIIGYVPGEDLRAAGAMGRLRTAASTLASMDLPPDELMAHLDDVTQRLAHEYDTSPATLHEAQPPFTASCLYVTYDPVTRQCSAASAGHESPLLTTPEGVASALEVPTGAHLGQGVPYDLLTTRLPVGSLLTLYSDGSAERHPTEARERASRLREVVRTKAPPAQVCDEVAYEVLRDTTPVDGAALLVARTRSIAPDRAPSWTFPPEPASVPEARRAARRQLSEWGLEDCLPAIELVVSELATNVTLHADGPIRLRLILDRRLTVEVHDDADTAPHLRHARLLDEGGRGLFLVACVASQWGTRYEDTGKTIWAEHEFSSPAGDVDCRAAA</sequence>
<dbReference type="InterPro" id="IPR013656">
    <property type="entry name" value="PAS_4"/>
</dbReference>
<dbReference type="PANTHER" id="PTHR43156">
    <property type="entry name" value="STAGE II SPORULATION PROTEIN E-RELATED"/>
    <property type="match status" value="1"/>
</dbReference>
<feature type="domain" description="PPM-type phosphatase" evidence="3">
    <location>
        <begin position="350"/>
        <end position="571"/>
    </location>
</feature>
<evidence type="ECO:0000313" key="4">
    <source>
        <dbReference type="EMBL" id="AWW41431.1"/>
    </source>
</evidence>
<dbReference type="FunFam" id="3.30.565.10:FF:000028">
    <property type="entry name" value="PAS sensor protein"/>
    <property type="match status" value="1"/>
</dbReference>
<dbReference type="InterPro" id="IPR001932">
    <property type="entry name" value="PPM-type_phosphatase-like_dom"/>
</dbReference>
<accession>A0A2Z4J8G7</accession>
<dbReference type="InterPro" id="IPR036890">
    <property type="entry name" value="HATPase_C_sf"/>
</dbReference>
<feature type="domain" description="GAF" evidence="2">
    <location>
        <begin position="145"/>
        <end position="332"/>
    </location>
</feature>
<dbReference type="Gene3D" id="3.30.450.20">
    <property type="entry name" value="PAS domain"/>
    <property type="match status" value="1"/>
</dbReference>
<gene>
    <name evidence="4" type="ORF">DN051_36125</name>
</gene>
<dbReference type="EMBL" id="CP030073">
    <property type="protein sequence ID" value="AWW41431.1"/>
    <property type="molecule type" value="Genomic_DNA"/>
</dbReference>
<keyword evidence="1" id="KW-0378">Hydrolase</keyword>
<dbReference type="Pfam" id="PF01590">
    <property type="entry name" value="GAF"/>
    <property type="match status" value="1"/>
</dbReference>
<reference evidence="4 5" key="1">
    <citation type="journal article" date="2019" name="Int. J. Syst. Evol. Microbiol.">
        <title>Streptomyces cadmiisoli sp. nov., a novel actinomycete isolated from cadmium-contaminated soil.</title>
        <authorList>
            <person name="Li K."/>
            <person name="Tang X."/>
            <person name="Zhao J."/>
            <person name="Guo Y."/>
            <person name="Tang Y."/>
            <person name="Gao J."/>
        </authorList>
    </citation>
    <scope>NUCLEOTIDE SEQUENCE [LARGE SCALE GENOMIC DNA]</scope>
    <source>
        <strain evidence="4 5">ZFG47</strain>
    </source>
</reference>
<protein>
    <recommendedName>
        <fullName evidence="6">GAF domain-containing protein</fullName>
    </recommendedName>
</protein>
<dbReference type="FunFam" id="3.30.450.40:FF:000035">
    <property type="entry name" value="PAS sensor protein"/>
    <property type="match status" value="1"/>
</dbReference>
<dbReference type="SUPFAM" id="SSF55781">
    <property type="entry name" value="GAF domain-like"/>
    <property type="match status" value="1"/>
</dbReference>
<evidence type="ECO:0008006" key="6">
    <source>
        <dbReference type="Google" id="ProtNLM"/>
    </source>
</evidence>
<dbReference type="InterPro" id="IPR003018">
    <property type="entry name" value="GAF"/>
</dbReference>